<gene>
    <name evidence="2" type="ORF">P175DRAFT_0499609</name>
</gene>
<evidence type="ECO:0000313" key="2">
    <source>
        <dbReference type="EMBL" id="PTU23053.1"/>
    </source>
</evidence>
<dbReference type="VEuPathDB" id="FungiDB:P175DRAFT_0499609"/>
<dbReference type="AlphaFoldDB" id="A0A2T5M3E9"/>
<dbReference type="Proteomes" id="UP000244073">
    <property type="component" value="Unassembled WGS sequence"/>
</dbReference>
<proteinExistence type="predicted"/>
<dbReference type="RefSeq" id="XP_040754445.1">
    <property type="nucleotide sequence ID" value="XM_040896770.1"/>
</dbReference>
<name>A0A2T5M3E9_9EURO</name>
<dbReference type="OrthoDB" id="4458586at2759"/>
<organism evidence="2 3">
    <name type="scientific">Aspergillus ochraceoroseus IBT 24754</name>
    <dbReference type="NCBI Taxonomy" id="1392256"/>
    <lineage>
        <taxon>Eukaryota</taxon>
        <taxon>Fungi</taxon>
        <taxon>Dikarya</taxon>
        <taxon>Ascomycota</taxon>
        <taxon>Pezizomycotina</taxon>
        <taxon>Eurotiomycetes</taxon>
        <taxon>Eurotiomycetidae</taxon>
        <taxon>Eurotiales</taxon>
        <taxon>Aspergillaceae</taxon>
        <taxon>Aspergillus</taxon>
        <taxon>Aspergillus subgen. Nidulantes</taxon>
    </lineage>
</organism>
<protein>
    <submittedName>
        <fullName evidence="2">Uncharacterized protein</fullName>
    </submittedName>
</protein>
<dbReference type="EMBL" id="MSFN02000002">
    <property type="protein sequence ID" value="PTU23053.1"/>
    <property type="molecule type" value="Genomic_DNA"/>
</dbReference>
<feature type="signal peptide" evidence="1">
    <location>
        <begin position="1"/>
        <end position="19"/>
    </location>
</feature>
<sequence length="104" mass="11616">MKLHLALFSLVLSAVTVVAMPKDIAETLALRDAVDEVDDLAPVTDGLDQSKVEDDTDDFELSKKKKKKKKKNPCKRGCYTSWDCCHNDMCYLGICMGPQKPPRV</sequence>
<evidence type="ECO:0000256" key="1">
    <source>
        <dbReference type="SAM" id="SignalP"/>
    </source>
</evidence>
<comment type="caution">
    <text evidence="2">The sequence shown here is derived from an EMBL/GenBank/DDBJ whole genome shotgun (WGS) entry which is preliminary data.</text>
</comment>
<evidence type="ECO:0000313" key="3">
    <source>
        <dbReference type="Proteomes" id="UP000244073"/>
    </source>
</evidence>
<dbReference type="GeneID" id="63813652"/>
<feature type="chain" id="PRO_5015663027" evidence="1">
    <location>
        <begin position="20"/>
        <end position="104"/>
    </location>
</feature>
<keyword evidence="1" id="KW-0732">Signal</keyword>
<accession>A0A2T5M3E9</accession>
<reference evidence="2 3" key="1">
    <citation type="journal article" date="2018" name="Proc. Natl. Acad. Sci. U.S.A.">
        <title>Linking secondary metabolites to gene clusters through genome sequencing of six diverse Aspergillus species.</title>
        <authorList>
            <person name="Kaerboelling I."/>
            <person name="Vesth T.C."/>
            <person name="Frisvad J.C."/>
            <person name="Nybo J.L."/>
            <person name="Theobald S."/>
            <person name="Kuo A."/>
            <person name="Bowyer P."/>
            <person name="Matsuda Y."/>
            <person name="Mondo S."/>
            <person name="Lyhne E.K."/>
            <person name="Kogle M.E."/>
            <person name="Clum A."/>
            <person name="Lipzen A."/>
            <person name="Salamov A."/>
            <person name="Ngan C.Y."/>
            <person name="Daum C."/>
            <person name="Chiniquy J."/>
            <person name="Barry K."/>
            <person name="LaButti K."/>
            <person name="Haridas S."/>
            <person name="Simmons B.A."/>
            <person name="Magnuson J.K."/>
            <person name="Mortensen U.H."/>
            <person name="Larsen T.O."/>
            <person name="Grigoriev I.V."/>
            <person name="Baker S.E."/>
            <person name="Andersen M.R."/>
        </authorList>
    </citation>
    <scope>NUCLEOTIDE SEQUENCE [LARGE SCALE GENOMIC DNA]</scope>
    <source>
        <strain evidence="2 3">IBT 24754</strain>
    </source>
</reference>